<feature type="domain" description="Alpha/beta hydrolase fold-3" evidence="1">
    <location>
        <begin position="50"/>
        <end position="300"/>
    </location>
</feature>
<comment type="caution">
    <text evidence="2">The sequence shown here is derived from an EMBL/GenBank/DDBJ whole genome shotgun (WGS) entry which is preliminary data.</text>
</comment>
<dbReference type="PANTHER" id="PTHR23024">
    <property type="entry name" value="ARYLACETAMIDE DEACETYLASE"/>
    <property type="match status" value="1"/>
</dbReference>
<dbReference type="SUPFAM" id="SSF53474">
    <property type="entry name" value="alpha/beta-Hydrolases"/>
    <property type="match status" value="1"/>
</dbReference>
<name>A0ABR3QSF8_9PLEO</name>
<dbReference type="Pfam" id="PF07859">
    <property type="entry name" value="Abhydrolase_3"/>
    <property type="match status" value="1"/>
</dbReference>
<dbReference type="Proteomes" id="UP001521785">
    <property type="component" value="Unassembled WGS sequence"/>
</dbReference>
<keyword evidence="3" id="KW-1185">Reference proteome</keyword>
<gene>
    <name evidence="2" type="ORF">SLS60_009769</name>
</gene>
<dbReference type="Gene3D" id="3.40.50.1820">
    <property type="entry name" value="alpha/beta hydrolase"/>
    <property type="match status" value="1"/>
</dbReference>
<dbReference type="PANTHER" id="PTHR23024:SF339">
    <property type="entry name" value="ALPHA_BETA HYDROLASE FOLD-3 DOMAIN-CONTAINING PROTEIN"/>
    <property type="match status" value="1"/>
</dbReference>
<dbReference type="InterPro" id="IPR029058">
    <property type="entry name" value="AB_hydrolase_fold"/>
</dbReference>
<evidence type="ECO:0000259" key="1">
    <source>
        <dbReference type="Pfam" id="PF07859"/>
    </source>
</evidence>
<dbReference type="InterPro" id="IPR050466">
    <property type="entry name" value="Carboxylest/Gibb_receptor"/>
</dbReference>
<evidence type="ECO:0000313" key="3">
    <source>
        <dbReference type="Proteomes" id="UP001521785"/>
    </source>
</evidence>
<reference evidence="2 3" key="1">
    <citation type="submission" date="2024-02" db="EMBL/GenBank/DDBJ databases">
        <title>De novo assembly and annotation of 12 fungi associated with fruit tree decline syndrome in Ontario, Canada.</title>
        <authorList>
            <person name="Sulman M."/>
            <person name="Ellouze W."/>
            <person name="Ilyukhin E."/>
        </authorList>
    </citation>
    <scope>NUCLEOTIDE SEQUENCE [LARGE SCALE GENOMIC DNA]</scope>
    <source>
        <strain evidence="2 3">M42-189</strain>
    </source>
</reference>
<evidence type="ECO:0000313" key="2">
    <source>
        <dbReference type="EMBL" id="KAL1595082.1"/>
    </source>
</evidence>
<protein>
    <recommendedName>
        <fullName evidence="1">Alpha/beta hydrolase fold-3 domain-containing protein</fullName>
    </recommendedName>
</protein>
<sequence>MDQTNAIPGPQRFDSFDIYRTHYKRIGDHDIEVGILIPKVFKPGLHPVFVKFHGGGCVTGTWEYPDWFANWLIPLVHYKNAVVVSPNYRLLPEHNGNDIQEDLADFWTWFKSGGVTEYLSTQNTSSMFIELDYTRVLVGGDSAGGYLAIQSGLMQPRGTIRTILGCYPMTNYLRRKLQPEFMGEPSPPESIIDEHLKTLIPGAMISAAPPRPRNRLSYALSAYCRYNHFFGTGSHLWPISLLDSPFAPDYIPPTIIIHGDQDTAVSIDDSRAFVKKVGEVMGEKGAEVKLVEREGEDHGFDMNATDGEQWVRDVVQWVEERWIG</sequence>
<proteinExistence type="predicted"/>
<accession>A0ABR3QSF8</accession>
<dbReference type="InterPro" id="IPR013094">
    <property type="entry name" value="AB_hydrolase_3"/>
</dbReference>
<organism evidence="2 3">
    <name type="scientific">Paraconiothyrium brasiliense</name>
    <dbReference type="NCBI Taxonomy" id="300254"/>
    <lineage>
        <taxon>Eukaryota</taxon>
        <taxon>Fungi</taxon>
        <taxon>Dikarya</taxon>
        <taxon>Ascomycota</taxon>
        <taxon>Pezizomycotina</taxon>
        <taxon>Dothideomycetes</taxon>
        <taxon>Pleosporomycetidae</taxon>
        <taxon>Pleosporales</taxon>
        <taxon>Massarineae</taxon>
        <taxon>Didymosphaeriaceae</taxon>
        <taxon>Paraconiothyrium</taxon>
    </lineage>
</organism>
<dbReference type="EMBL" id="JAKJXO020000016">
    <property type="protein sequence ID" value="KAL1595082.1"/>
    <property type="molecule type" value="Genomic_DNA"/>
</dbReference>